<reference evidence="1" key="2">
    <citation type="submission" date="2020-09" db="EMBL/GenBank/DDBJ databases">
        <authorList>
            <person name="Sun Q."/>
            <person name="Zhou Y."/>
        </authorList>
    </citation>
    <scope>NUCLEOTIDE SEQUENCE</scope>
    <source>
        <strain evidence="1">CGMCC 1.15880</strain>
    </source>
</reference>
<dbReference type="Pfam" id="PF10636">
    <property type="entry name" value="hemP"/>
    <property type="match status" value="1"/>
</dbReference>
<comment type="caution">
    <text evidence="1">The sequence shown here is derived from an EMBL/GenBank/DDBJ whole genome shotgun (WGS) entry which is preliminary data.</text>
</comment>
<dbReference type="AlphaFoldDB" id="A0A916QW11"/>
<dbReference type="Gene3D" id="2.10.70.10">
    <property type="entry name" value="Complement Module, domain 1"/>
    <property type="match status" value="1"/>
</dbReference>
<organism evidence="1 2">
    <name type="scientific">Neptunicoccus cionae</name>
    <dbReference type="NCBI Taxonomy" id="2035344"/>
    <lineage>
        <taxon>Bacteria</taxon>
        <taxon>Pseudomonadati</taxon>
        <taxon>Pseudomonadota</taxon>
        <taxon>Alphaproteobacteria</taxon>
        <taxon>Rhodobacterales</taxon>
        <taxon>Paracoccaceae</taxon>
        <taxon>Neptunicoccus</taxon>
    </lineage>
</organism>
<reference evidence="1" key="1">
    <citation type="journal article" date="2014" name="Int. J. Syst. Evol. Microbiol.">
        <title>Complete genome sequence of Corynebacterium casei LMG S-19264T (=DSM 44701T), isolated from a smear-ripened cheese.</title>
        <authorList>
            <consortium name="US DOE Joint Genome Institute (JGI-PGF)"/>
            <person name="Walter F."/>
            <person name="Albersmeier A."/>
            <person name="Kalinowski J."/>
            <person name="Ruckert C."/>
        </authorList>
    </citation>
    <scope>NUCLEOTIDE SEQUENCE</scope>
    <source>
        <strain evidence="1">CGMCC 1.15880</strain>
    </source>
</reference>
<dbReference type="EMBL" id="BMKA01000002">
    <property type="protein sequence ID" value="GGA17169.1"/>
    <property type="molecule type" value="Genomic_DNA"/>
</dbReference>
<sequence>MGIVHKDIQAAGAQIAANGFSTSANQTPVHSAAELTGEGPTAYIRHLDQVYTLRITRANKLILTK</sequence>
<evidence type="ECO:0000313" key="1">
    <source>
        <dbReference type="EMBL" id="GGA17169.1"/>
    </source>
</evidence>
<name>A0A916QW11_9RHOB</name>
<dbReference type="InterPro" id="IPR019600">
    <property type="entry name" value="Hemin_uptake_protein_HemP"/>
</dbReference>
<protein>
    <recommendedName>
        <fullName evidence="3">Hemin uptake protein HemP</fullName>
    </recommendedName>
</protein>
<proteinExistence type="predicted"/>
<accession>A0A916QW11</accession>
<dbReference type="Proteomes" id="UP000628017">
    <property type="component" value="Unassembled WGS sequence"/>
</dbReference>
<gene>
    <name evidence="1" type="ORF">GCM10011498_17180</name>
</gene>
<evidence type="ECO:0000313" key="2">
    <source>
        <dbReference type="Proteomes" id="UP000628017"/>
    </source>
</evidence>
<evidence type="ECO:0008006" key="3">
    <source>
        <dbReference type="Google" id="ProtNLM"/>
    </source>
</evidence>
<keyword evidence="2" id="KW-1185">Reference proteome</keyword>
<dbReference type="RefSeq" id="WP_188673408.1">
    <property type="nucleotide sequence ID" value="NZ_BMKA01000002.1"/>
</dbReference>